<evidence type="ECO:0000313" key="5">
    <source>
        <dbReference type="EMBL" id="KAA9331407.1"/>
    </source>
</evidence>
<dbReference type="EMBL" id="VTWU01000005">
    <property type="protein sequence ID" value="KAA9331407.1"/>
    <property type="molecule type" value="Genomic_DNA"/>
</dbReference>
<dbReference type="InterPro" id="IPR001818">
    <property type="entry name" value="Pept_M10_metallopeptidase"/>
</dbReference>
<dbReference type="Pfam" id="PF00413">
    <property type="entry name" value="Peptidase_M10"/>
    <property type="match status" value="1"/>
</dbReference>
<dbReference type="InterPro" id="IPR013783">
    <property type="entry name" value="Ig-like_fold"/>
</dbReference>
<evidence type="ECO:0000256" key="1">
    <source>
        <dbReference type="ARBA" id="ARBA00022670"/>
    </source>
</evidence>
<evidence type="ECO:0000256" key="3">
    <source>
        <dbReference type="ARBA" id="ARBA00022801"/>
    </source>
</evidence>
<dbReference type="GO" id="GO:0031012">
    <property type="term" value="C:extracellular matrix"/>
    <property type="evidence" value="ECO:0007669"/>
    <property type="project" value="InterPro"/>
</dbReference>
<keyword evidence="4" id="KW-0862">Zinc</keyword>
<keyword evidence="6" id="KW-1185">Reference proteome</keyword>
<dbReference type="AlphaFoldDB" id="A0A7L4ZZ62"/>
<protein>
    <submittedName>
        <fullName evidence="5">Matrixin family metalloprotease</fullName>
    </submittedName>
</protein>
<name>A0A7L4ZZ62_9BACT</name>
<dbReference type="GO" id="GO:0006508">
    <property type="term" value="P:proteolysis"/>
    <property type="evidence" value="ECO:0007669"/>
    <property type="project" value="UniProtKB-KW"/>
</dbReference>
<proteinExistence type="predicted"/>
<dbReference type="SUPFAM" id="SSF81296">
    <property type="entry name" value="E set domains"/>
    <property type="match status" value="1"/>
</dbReference>
<dbReference type="InterPro" id="IPR003961">
    <property type="entry name" value="FN3_dom"/>
</dbReference>
<dbReference type="Gene3D" id="2.60.40.10">
    <property type="entry name" value="Immunoglobulins"/>
    <property type="match status" value="2"/>
</dbReference>
<organism evidence="5 6">
    <name type="scientific">Hymenobacter busanensis</name>
    <dbReference type="NCBI Taxonomy" id="2607656"/>
    <lineage>
        <taxon>Bacteria</taxon>
        <taxon>Pseudomonadati</taxon>
        <taxon>Bacteroidota</taxon>
        <taxon>Cytophagia</taxon>
        <taxon>Cytophagales</taxon>
        <taxon>Hymenobacteraceae</taxon>
        <taxon>Hymenobacter</taxon>
    </lineage>
</organism>
<sequence>MARFSSSKASFVALMSALLMSTGSVAQPTVPAAPQTHCLLLPLDPAERAAQAALVVEGEVLSQRSFWDENHRRIYTANIIRVYKLLKGTLPPDNDIMVLTEGGTVGFDRQTLTNTLDLQVGSQGLLFLTPKSFPGLPAALAAGSWAAYASQQGLVRYDLTTGTAAEPFRTYPHIDAAFYRALLPGLSLPLQDVRPNIALAEAQSRQAAKTRDINAVVITGLSPTTITAGTGAVLTINGASFGAAPGSVAFRNADDGGATFTPVLSADIVTWSDTQIQVRVPSYSAEGHPAGSGVVRVVTAAQEQSVSVAQVNIVFAQTNVQETNTKEVSPTDHINQNGTGGYTFRFDLALAQNASAAAAFQRALAQWRCQTTVNWEVGPPRPGRGVGVDGVNAIEFDQGAELPVRILGRTSSSYKGCRTSTGEVVFWVSEIDMQFDDGIAWQFGPALAAAGQFDFESVVVHELGHAQQLTHLIQPGAVMHYAVASGQNQRQLNAARDVAGGRTVLLTRSFVANACEPAPMQPAPLVAPLQAQATPNKTVTLSWTTRDECNVQSYVLERSADGQTWQTVAQVPAASPASTYTRIDTQPLSDLSYYRLRVVLASDGASLPAPAVLVQAEADEFSVFPNPVRGATVQLLYKASGPGDVVVRLYDAIGRYRFGQRLTATQAGLNKLILPLPNGLRAGWYAMRWEGNGRKGVVPLLKID</sequence>
<dbReference type="Pfam" id="PF01833">
    <property type="entry name" value="TIG"/>
    <property type="match status" value="1"/>
</dbReference>
<dbReference type="CDD" id="cd00063">
    <property type="entry name" value="FN3"/>
    <property type="match status" value="1"/>
</dbReference>
<dbReference type="Gene3D" id="3.40.390.10">
    <property type="entry name" value="Collagenase (Catalytic Domain)"/>
    <property type="match status" value="1"/>
</dbReference>
<dbReference type="Proteomes" id="UP000326380">
    <property type="component" value="Unassembled WGS sequence"/>
</dbReference>
<reference evidence="5 6" key="1">
    <citation type="submission" date="2019-09" db="EMBL/GenBank/DDBJ databases">
        <title>Genome sequence of Hymenobacter sp. M3.</title>
        <authorList>
            <person name="Srinivasan S."/>
        </authorList>
    </citation>
    <scope>NUCLEOTIDE SEQUENCE [LARGE SCALE GENOMIC DNA]</scope>
    <source>
        <strain evidence="5 6">M3</strain>
    </source>
</reference>
<keyword evidence="1" id="KW-0645">Protease</keyword>
<evidence type="ECO:0000256" key="2">
    <source>
        <dbReference type="ARBA" id="ARBA00022723"/>
    </source>
</evidence>
<dbReference type="InterPro" id="IPR002909">
    <property type="entry name" value="IPT_dom"/>
</dbReference>
<keyword evidence="3" id="KW-0378">Hydrolase</keyword>
<dbReference type="SUPFAM" id="SSF55486">
    <property type="entry name" value="Metalloproteases ('zincins'), catalytic domain"/>
    <property type="match status" value="1"/>
</dbReference>
<evidence type="ECO:0000313" key="6">
    <source>
        <dbReference type="Proteomes" id="UP000326380"/>
    </source>
</evidence>
<evidence type="ECO:0000256" key="4">
    <source>
        <dbReference type="ARBA" id="ARBA00022833"/>
    </source>
</evidence>
<dbReference type="GO" id="GO:0004222">
    <property type="term" value="F:metalloendopeptidase activity"/>
    <property type="evidence" value="ECO:0007669"/>
    <property type="project" value="InterPro"/>
</dbReference>
<dbReference type="InterPro" id="IPR014756">
    <property type="entry name" value="Ig_E-set"/>
</dbReference>
<dbReference type="GO" id="GO:0008270">
    <property type="term" value="F:zinc ion binding"/>
    <property type="evidence" value="ECO:0007669"/>
    <property type="project" value="InterPro"/>
</dbReference>
<dbReference type="InterPro" id="IPR024079">
    <property type="entry name" value="MetalloPept_cat_dom_sf"/>
</dbReference>
<accession>A0A7L4ZZ62</accession>
<keyword evidence="2" id="KW-0479">Metal-binding</keyword>
<dbReference type="RefSeq" id="WP_151079585.1">
    <property type="nucleotide sequence ID" value="NZ_CP047647.1"/>
</dbReference>
<dbReference type="SUPFAM" id="SSF49265">
    <property type="entry name" value="Fibronectin type III"/>
    <property type="match status" value="1"/>
</dbReference>
<comment type="caution">
    <text evidence="5">The sequence shown here is derived from an EMBL/GenBank/DDBJ whole genome shotgun (WGS) entry which is preliminary data.</text>
</comment>
<keyword evidence="5" id="KW-0482">Metalloprotease</keyword>
<dbReference type="InterPro" id="IPR036116">
    <property type="entry name" value="FN3_sf"/>
</dbReference>
<gene>
    <name evidence="5" type="ORF">F0P96_14280</name>
</gene>